<evidence type="ECO:0000256" key="2">
    <source>
        <dbReference type="ARBA" id="ARBA00023002"/>
    </source>
</evidence>
<dbReference type="Pfam" id="PF02525">
    <property type="entry name" value="Flavodoxin_2"/>
    <property type="match status" value="1"/>
</dbReference>
<reference evidence="5" key="1">
    <citation type="submission" date="2024-03" db="EMBL/GenBank/DDBJ databases">
        <title>Chitinophaga horti sp. nov., isolated from garden soil.</title>
        <authorList>
            <person name="Lee D.S."/>
            <person name="Han D.M."/>
            <person name="Baek J.H."/>
            <person name="Choi D.G."/>
            <person name="Jeon J.H."/>
            <person name="Jeon C.O."/>
        </authorList>
    </citation>
    <scope>NUCLEOTIDE SEQUENCE [LARGE SCALE GENOMIC DNA]</scope>
    <source>
        <strain evidence="5">GPA1</strain>
    </source>
</reference>
<dbReference type="InterPro" id="IPR029039">
    <property type="entry name" value="Flavoprotein-like_sf"/>
</dbReference>
<organism evidence="4 5">
    <name type="scientific">Chitinophaga pollutisoli</name>
    <dbReference type="NCBI Taxonomy" id="3133966"/>
    <lineage>
        <taxon>Bacteria</taxon>
        <taxon>Pseudomonadati</taxon>
        <taxon>Bacteroidota</taxon>
        <taxon>Chitinophagia</taxon>
        <taxon>Chitinophagales</taxon>
        <taxon>Chitinophagaceae</taxon>
        <taxon>Chitinophaga</taxon>
    </lineage>
</organism>
<dbReference type="RefSeq" id="WP_341834120.1">
    <property type="nucleotide sequence ID" value="NZ_CP149822.1"/>
</dbReference>
<dbReference type="SUPFAM" id="SSF52218">
    <property type="entry name" value="Flavoproteins"/>
    <property type="match status" value="1"/>
</dbReference>
<dbReference type="Gene3D" id="3.40.50.360">
    <property type="match status" value="1"/>
</dbReference>
<evidence type="ECO:0000259" key="3">
    <source>
        <dbReference type="Pfam" id="PF02525"/>
    </source>
</evidence>
<sequence length="194" mass="21969">MKAKNILVILGHPNSESFCGALAGAYIKGASAAGHAVRVLRLGEMVFNPDLHQGYRARTPWEPALEAAWADIQWSEHMVWIYPTWWGTIPALMKGFIDRVFLPGKAFKYRENSPLWDKLLKGKSARLITTMDSPLWYNWLIYHNAGHRAMKNATLKFCGVKPVKITAFGKLRWQQTPAREKMLSKVENLGGFGK</sequence>
<dbReference type="EC" id="1.-.-.-" evidence="4"/>
<comment type="similarity">
    <text evidence="1">Belongs to the NAD(P)H dehydrogenase (quinone) family.</text>
</comment>
<keyword evidence="5" id="KW-1185">Reference proteome</keyword>
<dbReference type="EMBL" id="CP149822">
    <property type="protein sequence ID" value="WZN39117.1"/>
    <property type="molecule type" value="Genomic_DNA"/>
</dbReference>
<dbReference type="GO" id="GO:0016491">
    <property type="term" value="F:oxidoreductase activity"/>
    <property type="evidence" value="ECO:0007669"/>
    <property type="project" value="UniProtKB-KW"/>
</dbReference>
<keyword evidence="2 4" id="KW-0560">Oxidoreductase</keyword>
<dbReference type="Proteomes" id="UP001485459">
    <property type="component" value="Chromosome"/>
</dbReference>
<dbReference type="InterPro" id="IPR003680">
    <property type="entry name" value="Flavodoxin_fold"/>
</dbReference>
<accession>A0ABZ2YIC7</accession>
<name>A0ABZ2YIC7_9BACT</name>
<proteinExistence type="inferred from homology"/>
<feature type="domain" description="Flavodoxin-like fold" evidence="3">
    <location>
        <begin position="4"/>
        <end position="185"/>
    </location>
</feature>
<dbReference type="InterPro" id="IPR051545">
    <property type="entry name" value="NAD(P)H_dehydrogenase_qn"/>
</dbReference>
<gene>
    <name evidence="4" type="ORF">WJU16_14005</name>
</gene>
<evidence type="ECO:0000313" key="4">
    <source>
        <dbReference type="EMBL" id="WZN39117.1"/>
    </source>
</evidence>
<evidence type="ECO:0000313" key="5">
    <source>
        <dbReference type="Proteomes" id="UP001485459"/>
    </source>
</evidence>
<dbReference type="PANTHER" id="PTHR10204:SF34">
    <property type="entry name" value="NAD(P)H DEHYDROGENASE [QUINONE] 1 ISOFORM 1"/>
    <property type="match status" value="1"/>
</dbReference>
<protein>
    <submittedName>
        <fullName evidence="4">NAD(P)H-dependent oxidoreductase</fullName>
        <ecNumber evidence="4">1.-.-.-</ecNumber>
        <ecNumber evidence="4">1.6.99.-</ecNumber>
    </submittedName>
</protein>
<dbReference type="PANTHER" id="PTHR10204">
    <property type="entry name" value="NAD P H OXIDOREDUCTASE-RELATED"/>
    <property type="match status" value="1"/>
</dbReference>
<evidence type="ECO:0000256" key="1">
    <source>
        <dbReference type="ARBA" id="ARBA00006252"/>
    </source>
</evidence>
<dbReference type="EC" id="1.6.99.-" evidence="4"/>